<evidence type="ECO:0000313" key="1">
    <source>
        <dbReference type="EMBL" id="GMH63559.1"/>
    </source>
</evidence>
<dbReference type="EMBL" id="BRXZ01001143">
    <property type="protein sequence ID" value="GMH63559.1"/>
    <property type="molecule type" value="Genomic_DNA"/>
</dbReference>
<dbReference type="SUPFAM" id="SSF48371">
    <property type="entry name" value="ARM repeat"/>
    <property type="match status" value="1"/>
</dbReference>
<protein>
    <submittedName>
        <fullName evidence="1">Uncharacterized protein</fullName>
    </submittedName>
</protein>
<feature type="non-terminal residue" evidence="1">
    <location>
        <position position="182"/>
    </location>
</feature>
<dbReference type="Proteomes" id="UP001165082">
    <property type="component" value="Unassembled WGS sequence"/>
</dbReference>
<keyword evidence="2" id="KW-1185">Reference proteome</keyword>
<reference evidence="1" key="1">
    <citation type="submission" date="2022-07" db="EMBL/GenBank/DDBJ databases">
        <title>Genome analysis of Parmales, a sister group of diatoms, reveals the evolutionary specialization of diatoms from phago-mixotrophs to photoautotrophs.</title>
        <authorList>
            <person name="Ban H."/>
            <person name="Sato S."/>
            <person name="Yoshikawa S."/>
            <person name="Kazumasa Y."/>
            <person name="Nakamura Y."/>
            <person name="Ichinomiya M."/>
            <person name="Saitoh K."/>
            <person name="Sato N."/>
            <person name="Blanc-Mathieu R."/>
            <person name="Endo H."/>
            <person name="Kuwata A."/>
            <person name="Ogata H."/>
        </authorList>
    </citation>
    <scope>NUCLEOTIDE SEQUENCE</scope>
</reference>
<sequence>SGPPTSKLTFLTNGGLDSVLHLLRLGGSPPLLHQSVRLLHLLCATLDAVVPVLVESNGLVPLLVSLLAWCVRCDGTRGGRTFPKGPAREDLLVEVCRCMFAVGKRFPRYLEGGTGERYEALTQLGVLVVDCLNWEGERTRRGKGEIVKLLMVMPGSFAPFLAANGCVGRLIEHMEWGMEREC</sequence>
<evidence type="ECO:0000313" key="2">
    <source>
        <dbReference type="Proteomes" id="UP001165082"/>
    </source>
</evidence>
<gene>
    <name evidence="1" type="ORF">TrRE_jg13400</name>
</gene>
<accession>A0A9W7E0K3</accession>
<dbReference type="InterPro" id="IPR011989">
    <property type="entry name" value="ARM-like"/>
</dbReference>
<proteinExistence type="predicted"/>
<comment type="caution">
    <text evidence="1">The sequence shown here is derived from an EMBL/GenBank/DDBJ whole genome shotgun (WGS) entry which is preliminary data.</text>
</comment>
<feature type="non-terminal residue" evidence="1">
    <location>
        <position position="1"/>
    </location>
</feature>
<name>A0A9W7E0K3_9STRA</name>
<organism evidence="1 2">
    <name type="scientific">Triparma retinervis</name>
    <dbReference type="NCBI Taxonomy" id="2557542"/>
    <lineage>
        <taxon>Eukaryota</taxon>
        <taxon>Sar</taxon>
        <taxon>Stramenopiles</taxon>
        <taxon>Ochrophyta</taxon>
        <taxon>Bolidophyceae</taxon>
        <taxon>Parmales</taxon>
        <taxon>Triparmaceae</taxon>
        <taxon>Triparma</taxon>
    </lineage>
</organism>
<dbReference type="InterPro" id="IPR016024">
    <property type="entry name" value="ARM-type_fold"/>
</dbReference>
<dbReference type="AlphaFoldDB" id="A0A9W7E0K3"/>
<dbReference type="Gene3D" id="1.25.10.10">
    <property type="entry name" value="Leucine-rich Repeat Variant"/>
    <property type="match status" value="1"/>
</dbReference>